<dbReference type="SUPFAM" id="SSF103473">
    <property type="entry name" value="MFS general substrate transporter"/>
    <property type="match status" value="1"/>
</dbReference>
<keyword evidence="3 6" id="KW-0812">Transmembrane</keyword>
<sequence length="406" mass="43776">MDKITHSFSNRLKLLLLGDGLVVFGGWIDYIAILTICVYRFQVDSMEIAIIGASMLLPGIIFTGFISNLVNSCKVLHWLRTSLILRALLTVALLTASNIYIFVAIAVIRSLFNSIATPAISVISARCVPAENRTRYYSLLNMMNSAAKITGPALGGAIASFGRDEYALVISGGLTLAGCLVFWTIKTTTVKDGLDNSPSSKPSTLSNENWNSYAIVMAIFFIAVFMVNNQLPILLRDNGLDKSALGVLVSSSAIGNFLYGLWSARNATSSSLKGLIEEILFPAFITMCMFILIAPILYEPFTLQLALLAIVFFIVGLFSSRFAISSNVYLAENFQASLGIAAGRLQAIQNSAMLLAPFMGAFVLSHSSGAFLFVLAGITGITGLFAVYMMTARKGVKQTLDAKSPE</sequence>
<keyword evidence="2" id="KW-1003">Cell membrane</keyword>
<dbReference type="GO" id="GO:0005886">
    <property type="term" value="C:plasma membrane"/>
    <property type="evidence" value="ECO:0007669"/>
    <property type="project" value="UniProtKB-SubCell"/>
</dbReference>
<evidence type="ECO:0000256" key="5">
    <source>
        <dbReference type="ARBA" id="ARBA00023136"/>
    </source>
</evidence>
<dbReference type="AlphaFoldDB" id="A0A3G9INR9"/>
<dbReference type="PANTHER" id="PTHR23513">
    <property type="entry name" value="INTEGRAL MEMBRANE EFFLUX PROTEIN-RELATED"/>
    <property type="match status" value="1"/>
</dbReference>
<proteinExistence type="predicted"/>
<dbReference type="InterPro" id="IPR011701">
    <property type="entry name" value="MFS"/>
</dbReference>
<reference evidence="7" key="1">
    <citation type="journal article" date="2019" name="J Environ">
        <title>Genetic characterization and potential molecular dissemination mechanism of tet (31) gene in Aeromonas caviae from an oxytetracycline wastewater treatment system.</title>
        <authorList>
            <person name="Shi Y."/>
            <person name="Tian Z."/>
            <person name="Leclercq S.O."/>
            <person name="Zhang H."/>
            <person name="Yang M."/>
            <person name="Zhang Y."/>
        </authorList>
    </citation>
    <scope>NUCLEOTIDE SEQUENCE</scope>
    <source>
        <strain evidence="7">T25-39</strain>
    </source>
</reference>
<dbReference type="PANTHER" id="PTHR23513:SF6">
    <property type="entry name" value="MAJOR FACILITATOR SUPERFAMILY ASSOCIATED DOMAIN-CONTAINING PROTEIN"/>
    <property type="match status" value="1"/>
</dbReference>
<dbReference type="InterPro" id="IPR036259">
    <property type="entry name" value="MFS_trans_sf"/>
</dbReference>
<protein>
    <submittedName>
        <fullName evidence="7">MFS transporter</fullName>
    </submittedName>
</protein>
<evidence type="ECO:0000256" key="1">
    <source>
        <dbReference type="ARBA" id="ARBA00004651"/>
    </source>
</evidence>
<dbReference type="RefSeq" id="WP_162726518.1">
    <property type="nucleotide sequence ID" value="NZ_AP019195.1"/>
</dbReference>
<evidence type="ECO:0000256" key="6">
    <source>
        <dbReference type="SAM" id="Phobius"/>
    </source>
</evidence>
<feature type="transmembrane region" description="Helical" evidence="6">
    <location>
        <begin position="210"/>
        <end position="231"/>
    </location>
</feature>
<evidence type="ECO:0000256" key="2">
    <source>
        <dbReference type="ARBA" id="ARBA00022475"/>
    </source>
</evidence>
<feature type="transmembrane region" description="Helical" evidence="6">
    <location>
        <begin position="370"/>
        <end position="390"/>
    </location>
</feature>
<gene>
    <name evidence="7" type="ORF">C1C91_01170</name>
    <name evidence="8" type="ORF">OJY61_05975</name>
</gene>
<evidence type="ECO:0000256" key="3">
    <source>
        <dbReference type="ARBA" id="ARBA00022692"/>
    </source>
</evidence>
<dbReference type="Pfam" id="PF07690">
    <property type="entry name" value="MFS_1"/>
    <property type="match status" value="1"/>
</dbReference>
<feature type="transmembrane region" description="Helical" evidence="6">
    <location>
        <begin position="243"/>
        <end position="262"/>
    </location>
</feature>
<dbReference type="GO" id="GO:0022857">
    <property type="term" value="F:transmembrane transporter activity"/>
    <property type="evidence" value="ECO:0007669"/>
    <property type="project" value="InterPro"/>
</dbReference>
<organism evidence="7 9">
    <name type="scientific">Aeromonas caviae</name>
    <name type="common">Aeromonas punctata</name>
    <dbReference type="NCBI Taxonomy" id="648"/>
    <lineage>
        <taxon>Bacteria</taxon>
        <taxon>Pseudomonadati</taxon>
        <taxon>Pseudomonadota</taxon>
        <taxon>Gammaproteobacteria</taxon>
        <taxon>Aeromonadales</taxon>
        <taxon>Aeromonadaceae</taxon>
        <taxon>Aeromonas</taxon>
    </lineage>
</organism>
<evidence type="ECO:0000313" key="8">
    <source>
        <dbReference type="EMBL" id="UZC87478.2"/>
    </source>
</evidence>
<feature type="transmembrane region" description="Helical" evidence="6">
    <location>
        <begin position="83"/>
        <end position="108"/>
    </location>
</feature>
<feature type="transmembrane region" description="Helical" evidence="6">
    <location>
        <begin position="303"/>
        <end position="324"/>
    </location>
</feature>
<evidence type="ECO:0000313" key="9">
    <source>
        <dbReference type="Proteomes" id="UP000266778"/>
    </source>
</evidence>
<dbReference type="Proteomes" id="UP000266778">
    <property type="component" value="Chromosome"/>
</dbReference>
<feature type="transmembrane region" description="Helical" evidence="6">
    <location>
        <begin position="48"/>
        <end position="71"/>
    </location>
</feature>
<evidence type="ECO:0000256" key="4">
    <source>
        <dbReference type="ARBA" id="ARBA00022989"/>
    </source>
</evidence>
<dbReference type="EMBL" id="CP110176">
    <property type="protein sequence ID" value="UZC87478.2"/>
    <property type="molecule type" value="Genomic_DNA"/>
</dbReference>
<reference evidence="8" key="2">
    <citation type="submission" date="2023-04" db="EMBL/GenBank/DDBJ databases">
        <title>Whole Genome Sequence of Multi-drug resistant Aeromonas caviae as a gut pathogen in newborn.</title>
        <authorList>
            <person name="Jadhav S.V."/>
            <person name="Saroj S.D."/>
            <person name="Saha U.B."/>
            <person name="Sen S."/>
            <person name="Kher A."/>
        </authorList>
    </citation>
    <scope>NUCLEOTIDE SEQUENCE</scope>
    <source>
        <strain evidence="8">SVJ23</strain>
    </source>
</reference>
<dbReference type="Proteomes" id="UP001163285">
    <property type="component" value="Chromosome"/>
</dbReference>
<accession>A0A3G9INR9</accession>
<name>A0A3G9INR9_AERCA</name>
<evidence type="ECO:0000313" key="7">
    <source>
        <dbReference type="EMBL" id="AXB03839.2"/>
    </source>
</evidence>
<dbReference type="EMBL" id="CP025706">
    <property type="protein sequence ID" value="AXB03839.2"/>
    <property type="molecule type" value="Genomic_DNA"/>
</dbReference>
<feature type="transmembrane region" description="Helical" evidence="6">
    <location>
        <begin position="21"/>
        <end position="42"/>
    </location>
</feature>
<keyword evidence="4 6" id="KW-1133">Transmembrane helix</keyword>
<comment type="subcellular location">
    <subcellularLocation>
        <location evidence="1">Cell membrane</location>
        <topology evidence="1">Multi-pass membrane protein</topology>
    </subcellularLocation>
</comment>
<feature type="transmembrane region" description="Helical" evidence="6">
    <location>
        <begin position="166"/>
        <end position="185"/>
    </location>
</feature>
<accession>A0A3S7PCH9</accession>
<feature type="transmembrane region" description="Helical" evidence="6">
    <location>
        <begin position="274"/>
        <end position="297"/>
    </location>
</feature>
<keyword evidence="5 6" id="KW-0472">Membrane</keyword>
<dbReference type="Gene3D" id="1.20.1250.20">
    <property type="entry name" value="MFS general substrate transporter like domains"/>
    <property type="match status" value="2"/>
</dbReference>